<keyword evidence="2" id="KW-1185">Reference proteome</keyword>
<comment type="caution">
    <text evidence="1">The sequence shown here is derived from an EMBL/GenBank/DDBJ whole genome shotgun (WGS) entry which is preliminary data.</text>
</comment>
<accession>A0A9P7VIJ3</accession>
<dbReference type="Proteomes" id="UP000812287">
    <property type="component" value="Unassembled WGS sequence"/>
</dbReference>
<feature type="non-terminal residue" evidence="1">
    <location>
        <position position="105"/>
    </location>
</feature>
<feature type="non-terminal residue" evidence="1">
    <location>
        <position position="1"/>
    </location>
</feature>
<organism evidence="1 2">
    <name type="scientific">Guyanagaster necrorhizus</name>
    <dbReference type="NCBI Taxonomy" id="856835"/>
    <lineage>
        <taxon>Eukaryota</taxon>
        <taxon>Fungi</taxon>
        <taxon>Dikarya</taxon>
        <taxon>Basidiomycota</taxon>
        <taxon>Agaricomycotina</taxon>
        <taxon>Agaricomycetes</taxon>
        <taxon>Agaricomycetidae</taxon>
        <taxon>Agaricales</taxon>
        <taxon>Marasmiineae</taxon>
        <taxon>Physalacriaceae</taxon>
        <taxon>Guyanagaster</taxon>
    </lineage>
</organism>
<dbReference type="AlphaFoldDB" id="A0A9P7VIJ3"/>
<protein>
    <submittedName>
        <fullName evidence="1">Uncharacterized protein</fullName>
    </submittedName>
</protein>
<reference evidence="1" key="1">
    <citation type="submission" date="2020-11" db="EMBL/GenBank/DDBJ databases">
        <title>Adaptations for nitrogen fixation in a non-lichenized fungal sporocarp promotes dispersal by wood-feeding termites.</title>
        <authorList>
            <consortium name="DOE Joint Genome Institute"/>
            <person name="Koch R.A."/>
            <person name="Yoon G."/>
            <person name="Arayal U."/>
            <person name="Lail K."/>
            <person name="Amirebrahimi M."/>
            <person name="Labutti K."/>
            <person name="Lipzen A."/>
            <person name="Riley R."/>
            <person name="Barry K."/>
            <person name="Henrissat B."/>
            <person name="Grigoriev I.V."/>
            <person name="Herr J.R."/>
            <person name="Aime M.C."/>
        </authorList>
    </citation>
    <scope>NUCLEOTIDE SEQUENCE</scope>
    <source>
        <strain evidence="1">MCA 3950</strain>
    </source>
</reference>
<gene>
    <name evidence="1" type="ORF">BT62DRAFT_855524</name>
</gene>
<dbReference type="GeneID" id="66104776"/>
<evidence type="ECO:0000313" key="1">
    <source>
        <dbReference type="EMBL" id="KAG7441190.1"/>
    </source>
</evidence>
<proteinExistence type="predicted"/>
<dbReference type="OrthoDB" id="2986625at2759"/>
<dbReference type="RefSeq" id="XP_043034690.1">
    <property type="nucleotide sequence ID" value="XM_043182479.1"/>
</dbReference>
<dbReference type="EMBL" id="MU250563">
    <property type="protein sequence ID" value="KAG7441190.1"/>
    <property type="molecule type" value="Genomic_DNA"/>
</dbReference>
<evidence type="ECO:0000313" key="2">
    <source>
        <dbReference type="Proteomes" id="UP000812287"/>
    </source>
</evidence>
<name>A0A9P7VIJ3_9AGAR</name>
<sequence length="105" mass="11656">FWNALLDADVHLPRVISPYTALTNSFLHYLGAYHGLKVLHLSLGAPGNDQTDTRLFLRRIIPAHSSSLTSILVQPEYAGSWCFDIPMLKALLLCTNLEHIGISVD</sequence>